<evidence type="ECO:0000313" key="6">
    <source>
        <dbReference type="Proteomes" id="UP000060016"/>
    </source>
</evidence>
<evidence type="ECO:0000313" key="5">
    <source>
        <dbReference type="EMBL" id="AKV57924.1"/>
    </source>
</evidence>
<reference evidence="5 6" key="1">
    <citation type="submission" date="2015-08" db="EMBL/GenBank/DDBJ databases">
        <authorList>
            <person name="Babu N.S."/>
            <person name="Beckwith C.J."/>
            <person name="Beseler K.G."/>
            <person name="Brison A."/>
            <person name="Carone J.V."/>
            <person name="Caskin T.P."/>
            <person name="Diamond M."/>
            <person name="Durham M.E."/>
            <person name="Foxe J.M."/>
            <person name="Go M."/>
            <person name="Henderson B.A."/>
            <person name="Jones I.B."/>
            <person name="McGettigan J.A."/>
            <person name="Micheletti S.J."/>
            <person name="Nasrallah M.E."/>
            <person name="Ortiz D."/>
            <person name="Piller C.R."/>
            <person name="Privatt S.R."/>
            <person name="Schneider S.L."/>
            <person name="Sharp S."/>
            <person name="Smith T.C."/>
            <person name="Stanton J.D."/>
            <person name="Ullery H.E."/>
            <person name="Wilson R.J."/>
            <person name="Serrano M.G."/>
            <person name="Buck G."/>
            <person name="Lee V."/>
            <person name="Wang Y."/>
            <person name="Carvalho R."/>
            <person name="Voegtly L."/>
            <person name="Shi R."/>
            <person name="Duckworth R."/>
            <person name="Johnson A."/>
            <person name="Loviza R."/>
            <person name="Walstead R."/>
            <person name="Shah Z."/>
            <person name="Kiflezghi M."/>
            <person name="Wade K."/>
            <person name="Ball S.L."/>
            <person name="Bradley K.W."/>
            <person name="Asai D.J."/>
            <person name="Bowman C.A."/>
            <person name="Russell D.A."/>
            <person name="Pope W.H."/>
            <person name="Jacobs-Sera D."/>
            <person name="Hendrix R.W."/>
            <person name="Hatfull G.F."/>
        </authorList>
    </citation>
    <scope>NUCLEOTIDE SEQUENCE [LARGE SCALE GENOMIC DNA]</scope>
    <source>
        <strain evidence="5 6">PUDD_83A45</strain>
    </source>
</reference>
<sequence>MMARVNTTEVTCPAGTVLGVMDDGLRRFHSIPVVQASGLFDNPRPAELGLLIDATRPHPNAPHLSITAPAATAHEDLPVMVWIHGGRFEEGDHTETFSNPDGFAREGVVHVRVGYRLKFPGFVQFPDDTAAHYRAVADVSTALTWIQHNIEAFGGDPTNVTVMGHSAGAAIALWLCRRDHYKGEFRRVLAMSPAFPRRGFPQRKWAARGALGTPIARVALNRLSPTKLNHAYQRFRLHFPTDMALGPYPLEPQEMANVPVVLTCTDKEFHHSGAKLDRVPALGRVFVRVAGRTMGLRKRASKGAGKGTGTGTGKGYTAGQLLSDSLVRRHVDAVAEHAPGPVWLAEHVGYAHAEDLSGVFAPDPWLLTFLRTGDVGWPEYGVSGRGAVRRREAEAPTVVHDPLGYLRDIFEDPNSSDIAE</sequence>
<dbReference type="SUPFAM" id="SSF53474">
    <property type="entry name" value="alpha/beta-Hydrolases"/>
    <property type="match status" value="1"/>
</dbReference>
<evidence type="ECO:0000259" key="4">
    <source>
        <dbReference type="Pfam" id="PF00135"/>
    </source>
</evidence>
<organism evidence="5 6">
    <name type="scientific">Corynebacterium riegelii</name>
    <dbReference type="NCBI Taxonomy" id="156976"/>
    <lineage>
        <taxon>Bacteria</taxon>
        <taxon>Bacillati</taxon>
        <taxon>Actinomycetota</taxon>
        <taxon>Actinomycetes</taxon>
        <taxon>Mycobacteriales</taxon>
        <taxon>Corynebacteriaceae</taxon>
        <taxon>Corynebacterium</taxon>
    </lineage>
</organism>
<proteinExistence type="inferred from homology"/>
<keyword evidence="2 3" id="KW-0378">Hydrolase</keyword>
<dbReference type="Proteomes" id="UP000060016">
    <property type="component" value="Chromosome"/>
</dbReference>
<name>A0A0K1R926_9CORY</name>
<dbReference type="PATRIC" id="fig|156976.3.peg.116"/>
<dbReference type="Gene3D" id="3.40.50.1820">
    <property type="entry name" value="alpha/beta hydrolase"/>
    <property type="match status" value="1"/>
</dbReference>
<dbReference type="Pfam" id="PF00135">
    <property type="entry name" value="COesterase"/>
    <property type="match status" value="1"/>
</dbReference>
<dbReference type="PROSITE" id="PS00122">
    <property type="entry name" value="CARBOXYLESTERASE_B_1"/>
    <property type="match status" value="1"/>
</dbReference>
<dbReference type="EMBL" id="CP012342">
    <property type="protein sequence ID" value="AKV57924.1"/>
    <property type="molecule type" value="Genomic_DNA"/>
</dbReference>
<dbReference type="PANTHER" id="PTHR43142">
    <property type="entry name" value="CARBOXYLIC ESTER HYDROLASE"/>
    <property type="match status" value="1"/>
</dbReference>
<dbReference type="KEGG" id="crie:AK829_00625"/>
<dbReference type="InterPro" id="IPR019826">
    <property type="entry name" value="Carboxylesterase_B_AS"/>
</dbReference>
<dbReference type="PANTHER" id="PTHR43142:SF1">
    <property type="entry name" value="CARBOXYLIC ESTER HYDROLASE"/>
    <property type="match status" value="1"/>
</dbReference>
<evidence type="ECO:0000256" key="3">
    <source>
        <dbReference type="RuleBase" id="RU361235"/>
    </source>
</evidence>
<comment type="similarity">
    <text evidence="1 3">Belongs to the type-B carboxylesterase/lipase family.</text>
</comment>
<dbReference type="ESTHER" id="9cory-a0a0k1r926">
    <property type="family name" value="Carb_B_Bacteria"/>
</dbReference>
<evidence type="ECO:0000256" key="1">
    <source>
        <dbReference type="ARBA" id="ARBA00005964"/>
    </source>
</evidence>
<dbReference type="AlphaFoldDB" id="A0A0K1R926"/>
<dbReference type="EC" id="3.1.1.-" evidence="3"/>
<dbReference type="InterPro" id="IPR002018">
    <property type="entry name" value="CarbesteraseB"/>
</dbReference>
<dbReference type="InterPro" id="IPR029058">
    <property type="entry name" value="AB_hydrolase_fold"/>
</dbReference>
<protein>
    <recommendedName>
        <fullName evidence="3">Carboxylic ester hydrolase</fullName>
        <ecNumber evidence="3">3.1.1.-</ecNumber>
    </recommendedName>
</protein>
<accession>A0A0K1R926</accession>
<keyword evidence="6" id="KW-1185">Reference proteome</keyword>
<evidence type="ECO:0000256" key="2">
    <source>
        <dbReference type="ARBA" id="ARBA00022801"/>
    </source>
</evidence>
<feature type="domain" description="Carboxylesterase type B" evidence="4">
    <location>
        <begin position="64"/>
        <end position="194"/>
    </location>
</feature>
<dbReference type="GO" id="GO:0016787">
    <property type="term" value="F:hydrolase activity"/>
    <property type="evidence" value="ECO:0007669"/>
    <property type="project" value="UniProtKB-KW"/>
</dbReference>
<gene>
    <name evidence="5" type="ORF">AK829_00625</name>
</gene>
<dbReference type="STRING" id="156976.AK829_00625"/>